<gene>
    <name evidence="1" type="ORF">RF819_02530</name>
</gene>
<evidence type="ECO:0000313" key="2">
    <source>
        <dbReference type="Proteomes" id="UP000190750"/>
    </source>
</evidence>
<dbReference type="Proteomes" id="UP000190750">
    <property type="component" value="Unassembled WGS sequence"/>
</dbReference>
<name>A0A1T1ANK3_RHOFE</name>
<reference evidence="1 2" key="1">
    <citation type="submission" date="2017-01" db="EMBL/GenBank/DDBJ databases">
        <title>Genome sequencing of Rhodoferax fermentans JCM 7819.</title>
        <authorList>
            <person name="Kim Y.J."/>
            <person name="Farh M.E.-A."/>
            <person name="Yang D.-C."/>
        </authorList>
    </citation>
    <scope>NUCLEOTIDE SEQUENCE [LARGE SCALE GENOMIC DNA]</scope>
    <source>
        <strain evidence="1 2">JCM 7819</strain>
    </source>
</reference>
<dbReference type="OrthoDB" id="8909224at2"/>
<dbReference type="STRING" id="28066.RF819_02530"/>
<sequence length="193" mass="20940">MDKTEDMKDGERHASDGTLDIQPLIATLVSMASRRGHKMGDLARELGVTYERLGQWRRRPAEISSAGTDVYDRAAKYLGIPTALVMVMGGKIRLSHFVWPATAPVADRVARELKRLRQDASLGGFVPDGLSNAAPDVQLFVLFLYAQISGQGAKDGMGLPWLSALHQAVTGEQMLRAAPGWASHPNSGGDRVF</sequence>
<dbReference type="RefSeq" id="WP_078363509.1">
    <property type="nucleotide sequence ID" value="NZ_MTJN01000002.1"/>
</dbReference>
<accession>A0A1T1ANK3</accession>
<dbReference type="EMBL" id="MTJN01000002">
    <property type="protein sequence ID" value="OOV05726.1"/>
    <property type="molecule type" value="Genomic_DNA"/>
</dbReference>
<evidence type="ECO:0000313" key="1">
    <source>
        <dbReference type="EMBL" id="OOV05726.1"/>
    </source>
</evidence>
<comment type="caution">
    <text evidence="1">The sequence shown here is derived from an EMBL/GenBank/DDBJ whole genome shotgun (WGS) entry which is preliminary data.</text>
</comment>
<organism evidence="1 2">
    <name type="scientific">Rhodoferax fermentans</name>
    <dbReference type="NCBI Taxonomy" id="28066"/>
    <lineage>
        <taxon>Bacteria</taxon>
        <taxon>Pseudomonadati</taxon>
        <taxon>Pseudomonadota</taxon>
        <taxon>Betaproteobacteria</taxon>
        <taxon>Burkholderiales</taxon>
        <taxon>Comamonadaceae</taxon>
        <taxon>Rhodoferax</taxon>
    </lineage>
</organism>
<keyword evidence="2" id="KW-1185">Reference proteome</keyword>
<protein>
    <submittedName>
        <fullName evidence="1">Uncharacterized protein</fullName>
    </submittedName>
</protein>
<proteinExistence type="predicted"/>
<dbReference type="AlphaFoldDB" id="A0A1T1ANK3"/>